<evidence type="ECO:0000313" key="20">
    <source>
        <dbReference type="EMBL" id="VAW96901.1"/>
    </source>
</evidence>
<dbReference type="SUPFAM" id="SSF52374">
    <property type="entry name" value="Nucleotidylyl transferase"/>
    <property type="match status" value="1"/>
</dbReference>
<evidence type="ECO:0000256" key="4">
    <source>
        <dbReference type="ARBA" id="ARBA00011738"/>
    </source>
</evidence>
<evidence type="ECO:0000256" key="18">
    <source>
        <dbReference type="ARBA" id="ARBA00047364"/>
    </source>
</evidence>
<keyword evidence="16 20" id="KW-0030">Aminoacyl-tRNA synthetase</keyword>
<dbReference type="CDD" id="cd00814">
    <property type="entry name" value="MetRS_core"/>
    <property type="match status" value="1"/>
</dbReference>
<dbReference type="Pfam" id="PF09334">
    <property type="entry name" value="tRNA-synt_1g"/>
    <property type="match status" value="1"/>
</dbReference>
<gene>
    <name evidence="20" type="ORF">MNBD_GAMMA19-730</name>
</gene>
<comment type="function">
    <text evidence="2">Is required not only for elongation of protein synthesis but also for the initiation of all mRNA translation through initiator tRNA(fMet) aminoacylation.</text>
</comment>
<keyword evidence="9 20" id="KW-0436">Ligase</keyword>
<feature type="domain" description="TRNA-binding" evidence="19">
    <location>
        <begin position="579"/>
        <end position="680"/>
    </location>
</feature>
<dbReference type="Gene3D" id="3.40.50.620">
    <property type="entry name" value="HUPs"/>
    <property type="match status" value="1"/>
</dbReference>
<dbReference type="GO" id="GO:0005524">
    <property type="term" value="F:ATP binding"/>
    <property type="evidence" value="ECO:0007669"/>
    <property type="project" value="UniProtKB-KW"/>
</dbReference>
<dbReference type="NCBIfam" id="TIGR00399">
    <property type="entry name" value="metG_C_term"/>
    <property type="match status" value="1"/>
</dbReference>
<dbReference type="GO" id="GO:0005829">
    <property type="term" value="C:cytosol"/>
    <property type="evidence" value="ECO:0007669"/>
    <property type="project" value="TreeGrafter"/>
</dbReference>
<dbReference type="PROSITE" id="PS50886">
    <property type="entry name" value="TRBD"/>
    <property type="match status" value="1"/>
</dbReference>
<dbReference type="FunFam" id="1.10.730.10:FF:000005">
    <property type="entry name" value="Methionine--tRNA ligase"/>
    <property type="match status" value="1"/>
</dbReference>
<dbReference type="InterPro" id="IPR014729">
    <property type="entry name" value="Rossmann-like_a/b/a_fold"/>
</dbReference>
<evidence type="ECO:0000256" key="12">
    <source>
        <dbReference type="ARBA" id="ARBA00022833"/>
    </source>
</evidence>
<dbReference type="PANTHER" id="PTHR45765">
    <property type="entry name" value="METHIONINE--TRNA LIGASE"/>
    <property type="match status" value="1"/>
</dbReference>
<dbReference type="InterPro" id="IPR014758">
    <property type="entry name" value="Met-tRNA_synth"/>
</dbReference>
<dbReference type="EMBL" id="UOFV01000100">
    <property type="protein sequence ID" value="VAW96901.1"/>
    <property type="molecule type" value="Genomic_DNA"/>
</dbReference>
<dbReference type="SUPFAM" id="SSF57770">
    <property type="entry name" value="Methionyl-tRNA synthetase (MetRS), Zn-domain"/>
    <property type="match status" value="1"/>
</dbReference>
<organism evidence="20">
    <name type="scientific">hydrothermal vent metagenome</name>
    <dbReference type="NCBI Taxonomy" id="652676"/>
    <lineage>
        <taxon>unclassified sequences</taxon>
        <taxon>metagenomes</taxon>
        <taxon>ecological metagenomes</taxon>
    </lineage>
</organism>
<dbReference type="FunFam" id="2.20.28.20:FF:000001">
    <property type="entry name" value="Methionine--tRNA ligase"/>
    <property type="match status" value="1"/>
</dbReference>
<dbReference type="InterPro" id="IPR033911">
    <property type="entry name" value="MetRS_core"/>
</dbReference>
<proteinExistence type="inferred from homology"/>
<reference evidence="20" key="1">
    <citation type="submission" date="2018-06" db="EMBL/GenBank/DDBJ databases">
        <authorList>
            <person name="Zhirakovskaya E."/>
        </authorList>
    </citation>
    <scope>NUCLEOTIDE SEQUENCE</scope>
</reference>
<evidence type="ECO:0000256" key="8">
    <source>
        <dbReference type="ARBA" id="ARBA00022555"/>
    </source>
</evidence>
<keyword evidence="13" id="KW-0067">ATP-binding</keyword>
<comment type="subunit">
    <text evidence="4">Homodimer.</text>
</comment>
<evidence type="ECO:0000256" key="9">
    <source>
        <dbReference type="ARBA" id="ARBA00022598"/>
    </source>
</evidence>
<keyword evidence="7" id="KW-0963">Cytoplasm</keyword>
<keyword evidence="11" id="KW-0547">Nucleotide-binding</keyword>
<dbReference type="InterPro" id="IPR023458">
    <property type="entry name" value="Met-tRNA_ligase_1"/>
</dbReference>
<dbReference type="InterPro" id="IPR009080">
    <property type="entry name" value="tRNAsynth_Ia_anticodon-bd"/>
</dbReference>
<keyword evidence="15" id="KW-0648">Protein biosynthesis</keyword>
<evidence type="ECO:0000256" key="13">
    <source>
        <dbReference type="ARBA" id="ARBA00022840"/>
    </source>
</evidence>
<name>A0A3B0ZYP7_9ZZZZ</name>
<dbReference type="InterPro" id="IPR041872">
    <property type="entry name" value="Anticodon_Met"/>
</dbReference>
<dbReference type="NCBIfam" id="TIGR00398">
    <property type="entry name" value="metG"/>
    <property type="match status" value="1"/>
</dbReference>
<evidence type="ECO:0000256" key="17">
    <source>
        <dbReference type="ARBA" id="ARBA00030904"/>
    </source>
</evidence>
<evidence type="ECO:0000259" key="19">
    <source>
        <dbReference type="PROSITE" id="PS50886"/>
    </source>
</evidence>
<evidence type="ECO:0000256" key="15">
    <source>
        <dbReference type="ARBA" id="ARBA00022917"/>
    </source>
</evidence>
<dbReference type="CDD" id="cd02800">
    <property type="entry name" value="tRNA_bind_EcMetRS_like"/>
    <property type="match status" value="1"/>
</dbReference>
<protein>
    <recommendedName>
        <fullName evidence="6">Methionine--tRNA ligase</fullName>
        <ecNumber evidence="5">6.1.1.10</ecNumber>
    </recommendedName>
    <alternativeName>
        <fullName evidence="17">Methionyl-tRNA synthetase</fullName>
    </alternativeName>
</protein>
<dbReference type="GO" id="GO:0000049">
    <property type="term" value="F:tRNA binding"/>
    <property type="evidence" value="ECO:0007669"/>
    <property type="project" value="UniProtKB-KW"/>
</dbReference>
<dbReference type="Pfam" id="PF01588">
    <property type="entry name" value="tRNA_bind"/>
    <property type="match status" value="1"/>
</dbReference>
<keyword evidence="12" id="KW-0862">Zinc</keyword>
<evidence type="ECO:0000256" key="3">
    <source>
        <dbReference type="ARBA" id="ARBA00004496"/>
    </source>
</evidence>
<sequence>MNHPVRKILVTSALPYANGSIHMGHMVEYIQTDIWVRFQKMRGHQCIYVCADDAHGTPIMLRAQNEGITPEELVSRIGKEHRTDFAAFDIGFDNYHSTHSDENRELAETIYGHLKENGHIVSRIIEQAYDPEKEMFLPDRFVRGTCPKCGTDDQYGDNCEACGATYDPTDLINPISAVSGATPIRKKSEHLFFKLADFQDMLTQWTRAGHLQPEVSNKLDEWLKEELREWDISRDAPYFGFEIPDAPGKYFYVWLDAPMGYFASFKNLCDKRDDINFDDFLAKDSDAELYHFIGKDIISFHALFWPAVLAGANLRTPTAIYAHGFLTVNGQKMSKSRGTFINARHYLDHLDPEYLRYYFAAKLTSRIDDIDLNFEDFMARVNSDLVGKVVNIASRCAGFISKKCDGQLSAQCSEPDLYQRFVDAGETIATLYEGREFSHAMREIMALADLANQYIDEQKPWVLAKDEATTAQAQAIYSTGVNLFRVLMAYLKPVLPVMAEKAEVFLNIEALNWYSCAEPLTDHLIKKFKPLMTRIEQDKIDAVLADAQKTLAAEQPAKPVNKKETSNMDPIAETIQYDDFAKIDLRIARIAKAEHVEGADKLLQLTLDLGDETRNVFAGIKSAYTPEDLEGKLTVMVANLAPRKMRFGISEGMVLAAGPGGKDLWILEPGEGAQPGMRVK</sequence>
<evidence type="ECO:0000256" key="10">
    <source>
        <dbReference type="ARBA" id="ARBA00022723"/>
    </source>
</evidence>
<keyword evidence="14" id="KW-0694">RNA-binding</keyword>
<dbReference type="PROSITE" id="PS00178">
    <property type="entry name" value="AA_TRNA_LIGASE_I"/>
    <property type="match status" value="1"/>
</dbReference>
<dbReference type="Gene3D" id="1.10.730.10">
    <property type="entry name" value="Isoleucyl-tRNA Synthetase, Domain 1"/>
    <property type="match status" value="1"/>
</dbReference>
<keyword evidence="8" id="KW-0820">tRNA-binding</keyword>
<dbReference type="PANTHER" id="PTHR45765:SF1">
    <property type="entry name" value="METHIONINE--TRNA LIGASE, CYTOPLASMIC"/>
    <property type="match status" value="1"/>
</dbReference>
<keyword evidence="10" id="KW-0479">Metal-binding</keyword>
<comment type="cofactor">
    <cofactor evidence="1">
        <name>Zn(2+)</name>
        <dbReference type="ChEBI" id="CHEBI:29105"/>
    </cofactor>
</comment>
<dbReference type="EC" id="6.1.1.10" evidence="5"/>
<dbReference type="Pfam" id="PF19303">
    <property type="entry name" value="Anticodon_3"/>
    <property type="match status" value="1"/>
</dbReference>
<dbReference type="Gene3D" id="2.20.28.20">
    <property type="entry name" value="Methionyl-tRNA synthetase, Zn-domain"/>
    <property type="match status" value="1"/>
</dbReference>
<dbReference type="InterPro" id="IPR015413">
    <property type="entry name" value="Methionyl/Leucyl_tRNA_Synth"/>
</dbReference>
<dbReference type="GO" id="GO:0004825">
    <property type="term" value="F:methionine-tRNA ligase activity"/>
    <property type="evidence" value="ECO:0007669"/>
    <property type="project" value="UniProtKB-EC"/>
</dbReference>
<dbReference type="AlphaFoldDB" id="A0A3B0ZYP7"/>
<dbReference type="CDD" id="cd07957">
    <property type="entry name" value="Anticodon_Ia_Met"/>
    <property type="match status" value="1"/>
</dbReference>
<evidence type="ECO:0000256" key="2">
    <source>
        <dbReference type="ARBA" id="ARBA00003314"/>
    </source>
</evidence>
<dbReference type="SUPFAM" id="SSF47323">
    <property type="entry name" value="Anticodon-binding domain of a subclass of class I aminoacyl-tRNA synthetases"/>
    <property type="match status" value="1"/>
</dbReference>
<dbReference type="Gene3D" id="2.40.50.140">
    <property type="entry name" value="Nucleic acid-binding proteins"/>
    <property type="match status" value="1"/>
</dbReference>
<accession>A0A3B0ZYP7</accession>
<dbReference type="GO" id="GO:0046872">
    <property type="term" value="F:metal ion binding"/>
    <property type="evidence" value="ECO:0007669"/>
    <property type="project" value="UniProtKB-KW"/>
</dbReference>
<dbReference type="PRINTS" id="PR01041">
    <property type="entry name" value="TRNASYNTHMET"/>
</dbReference>
<dbReference type="FunFam" id="2.40.50.140:FF:000042">
    <property type="entry name" value="Methionine--tRNA ligase"/>
    <property type="match status" value="1"/>
</dbReference>
<evidence type="ECO:0000256" key="1">
    <source>
        <dbReference type="ARBA" id="ARBA00001947"/>
    </source>
</evidence>
<evidence type="ECO:0000256" key="7">
    <source>
        <dbReference type="ARBA" id="ARBA00022490"/>
    </source>
</evidence>
<dbReference type="InterPro" id="IPR004495">
    <property type="entry name" value="Met-tRNA-synth_bsu_C"/>
</dbReference>
<comment type="subcellular location">
    <subcellularLocation>
        <location evidence="3">Cytoplasm</location>
    </subcellularLocation>
</comment>
<dbReference type="GO" id="GO:0006431">
    <property type="term" value="P:methionyl-tRNA aminoacylation"/>
    <property type="evidence" value="ECO:0007669"/>
    <property type="project" value="InterPro"/>
</dbReference>
<evidence type="ECO:0000256" key="5">
    <source>
        <dbReference type="ARBA" id="ARBA00012838"/>
    </source>
</evidence>
<dbReference type="NCBIfam" id="NF001100">
    <property type="entry name" value="PRK00133.1"/>
    <property type="match status" value="1"/>
</dbReference>
<dbReference type="SUPFAM" id="SSF50249">
    <property type="entry name" value="Nucleic acid-binding proteins"/>
    <property type="match status" value="1"/>
</dbReference>
<dbReference type="InterPro" id="IPR002547">
    <property type="entry name" value="tRNA-bd_dom"/>
</dbReference>
<evidence type="ECO:0000256" key="14">
    <source>
        <dbReference type="ARBA" id="ARBA00022884"/>
    </source>
</evidence>
<evidence type="ECO:0000256" key="6">
    <source>
        <dbReference type="ARBA" id="ARBA00018753"/>
    </source>
</evidence>
<dbReference type="InterPro" id="IPR001412">
    <property type="entry name" value="aa-tRNA-synth_I_CS"/>
</dbReference>
<comment type="catalytic activity">
    <reaction evidence="18">
        <text>tRNA(Met) + L-methionine + ATP = L-methionyl-tRNA(Met) + AMP + diphosphate</text>
        <dbReference type="Rhea" id="RHEA:13481"/>
        <dbReference type="Rhea" id="RHEA-COMP:9667"/>
        <dbReference type="Rhea" id="RHEA-COMP:9698"/>
        <dbReference type="ChEBI" id="CHEBI:30616"/>
        <dbReference type="ChEBI" id="CHEBI:33019"/>
        <dbReference type="ChEBI" id="CHEBI:57844"/>
        <dbReference type="ChEBI" id="CHEBI:78442"/>
        <dbReference type="ChEBI" id="CHEBI:78530"/>
        <dbReference type="ChEBI" id="CHEBI:456215"/>
        <dbReference type="EC" id="6.1.1.10"/>
    </reaction>
</comment>
<evidence type="ECO:0000256" key="11">
    <source>
        <dbReference type="ARBA" id="ARBA00022741"/>
    </source>
</evidence>
<dbReference type="InterPro" id="IPR012340">
    <property type="entry name" value="NA-bd_OB-fold"/>
</dbReference>
<dbReference type="HAMAP" id="MF_00098">
    <property type="entry name" value="Met_tRNA_synth_type1"/>
    <property type="match status" value="1"/>
</dbReference>
<dbReference type="InterPro" id="IPR029038">
    <property type="entry name" value="MetRS_Zn"/>
</dbReference>
<evidence type="ECO:0000256" key="16">
    <source>
        <dbReference type="ARBA" id="ARBA00023146"/>
    </source>
</evidence>